<dbReference type="SMART" id="SM00418">
    <property type="entry name" value="HTH_ARSR"/>
    <property type="match status" value="1"/>
</dbReference>
<dbReference type="GO" id="GO:0003700">
    <property type="term" value="F:DNA-binding transcription factor activity"/>
    <property type="evidence" value="ECO:0007669"/>
    <property type="project" value="InterPro"/>
</dbReference>
<reference evidence="2 3" key="1">
    <citation type="journal article" date="2016" name="Nat. Commun.">
        <title>Thousands of microbial genomes shed light on interconnected biogeochemical processes in an aquifer system.</title>
        <authorList>
            <person name="Anantharaman K."/>
            <person name="Brown C.T."/>
            <person name="Hug L.A."/>
            <person name="Sharon I."/>
            <person name="Castelle C.J."/>
            <person name="Probst A.J."/>
            <person name="Thomas B.C."/>
            <person name="Singh A."/>
            <person name="Wilkins M.J."/>
            <person name="Karaoz U."/>
            <person name="Brodie E.L."/>
            <person name="Williams K.H."/>
            <person name="Hubbard S.S."/>
            <person name="Banfield J.F."/>
        </authorList>
    </citation>
    <scope>NUCLEOTIDE SEQUENCE [LARGE SCALE GENOMIC DNA]</scope>
</reference>
<feature type="domain" description="HTH arsR-type" evidence="1">
    <location>
        <begin position="3"/>
        <end position="98"/>
    </location>
</feature>
<evidence type="ECO:0000313" key="2">
    <source>
        <dbReference type="EMBL" id="OGM98708.1"/>
    </source>
</evidence>
<protein>
    <recommendedName>
        <fullName evidence="1">HTH arsR-type domain-containing protein</fullName>
    </recommendedName>
</protein>
<dbReference type="Proteomes" id="UP000177594">
    <property type="component" value="Unassembled WGS sequence"/>
</dbReference>
<dbReference type="Gene3D" id="1.10.10.10">
    <property type="entry name" value="Winged helix-like DNA-binding domain superfamily/Winged helix DNA-binding domain"/>
    <property type="match status" value="1"/>
</dbReference>
<accession>A0A1F8EF55</accession>
<dbReference type="CDD" id="cd00090">
    <property type="entry name" value="HTH_ARSR"/>
    <property type="match status" value="1"/>
</dbReference>
<evidence type="ECO:0000313" key="3">
    <source>
        <dbReference type="Proteomes" id="UP000177594"/>
    </source>
</evidence>
<proteinExistence type="predicted"/>
<comment type="caution">
    <text evidence="2">The sequence shown here is derived from an EMBL/GenBank/DDBJ whole genome shotgun (WGS) entry which is preliminary data.</text>
</comment>
<dbReference type="PROSITE" id="PS50987">
    <property type="entry name" value="HTH_ARSR_2"/>
    <property type="match status" value="1"/>
</dbReference>
<dbReference type="EMBL" id="MGIZ01000033">
    <property type="protein sequence ID" value="OGM98708.1"/>
    <property type="molecule type" value="Genomic_DNA"/>
</dbReference>
<dbReference type="AlphaFoldDB" id="A0A1F8EF55"/>
<dbReference type="SUPFAM" id="SSF46785">
    <property type="entry name" value="Winged helix' DNA-binding domain"/>
    <property type="match status" value="1"/>
</dbReference>
<dbReference type="InterPro" id="IPR011991">
    <property type="entry name" value="ArsR-like_HTH"/>
</dbReference>
<organism evidence="2 3">
    <name type="scientific">Candidatus Yanofskybacteria bacterium RIFCSPHIGHO2_01_FULL_39_8b</name>
    <dbReference type="NCBI Taxonomy" id="1802659"/>
    <lineage>
        <taxon>Bacteria</taxon>
        <taxon>Candidatus Yanofskyibacteriota</taxon>
    </lineage>
</organism>
<dbReference type="Pfam" id="PF13412">
    <property type="entry name" value="HTH_24"/>
    <property type="match status" value="1"/>
</dbReference>
<gene>
    <name evidence="2" type="ORF">A2817_02300</name>
</gene>
<dbReference type="InterPro" id="IPR036388">
    <property type="entry name" value="WH-like_DNA-bd_sf"/>
</dbReference>
<sequence>MNKPSKTPKQIERHIKGIANHRRIEILFVVAGNSEITLEEIADKLSCNIKTTSEHTRRLVQAGLVNKKYRGQAVMHTLTPYGKIFHKFIKVFSYSQEY</sequence>
<evidence type="ECO:0000259" key="1">
    <source>
        <dbReference type="PROSITE" id="PS50987"/>
    </source>
</evidence>
<name>A0A1F8EF55_9BACT</name>
<dbReference type="InterPro" id="IPR036390">
    <property type="entry name" value="WH_DNA-bd_sf"/>
</dbReference>
<dbReference type="InterPro" id="IPR001845">
    <property type="entry name" value="HTH_ArsR_DNA-bd_dom"/>
</dbReference>